<accession>A0ABD0P8J7</accession>
<dbReference type="PANTHER" id="PTHR12708">
    <property type="entry name" value="DNA POLYMERASE EPSILON SUBUNIT B"/>
    <property type="match status" value="1"/>
</dbReference>
<evidence type="ECO:0000313" key="1">
    <source>
        <dbReference type="EMBL" id="KAL0169351.1"/>
    </source>
</evidence>
<comment type="caution">
    <text evidence="1">The sequence shown here is derived from an EMBL/GenBank/DDBJ whole genome shotgun (WGS) entry which is preliminary data.</text>
</comment>
<dbReference type="PANTHER" id="PTHR12708:SF0">
    <property type="entry name" value="DNA POLYMERASE EPSILON SUBUNIT 2"/>
    <property type="match status" value="1"/>
</dbReference>
<name>A0ABD0P8J7_CIRMR</name>
<dbReference type="AlphaFoldDB" id="A0ABD0P8J7"/>
<evidence type="ECO:0000313" key="2">
    <source>
        <dbReference type="Proteomes" id="UP001529510"/>
    </source>
</evidence>
<feature type="non-terminal residue" evidence="1">
    <location>
        <position position="54"/>
    </location>
</feature>
<sequence length="54" mass="5983">AYYGNINFFGGPSSTAVKASAKLKQLEEENEDAMFVIVSDVWLDSVEVLEKIQT</sequence>
<dbReference type="GO" id="GO:0031981">
    <property type="term" value="C:nuclear lumen"/>
    <property type="evidence" value="ECO:0007669"/>
    <property type="project" value="UniProtKB-ARBA"/>
</dbReference>
<gene>
    <name evidence="1" type="ORF">M9458_033947</name>
</gene>
<feature type="non-terminal residue" evidence="1">
    <location>
        <position position="1"/>
    </location>
</feature>
<protein>
    <submittedName>
        <fullName evidence="1">Uncharacterized protein</fullName>
    </submittedName>
</protein>
<keyword evidence="2" id="KW-1185">Reference proteome</keyword>
<proteinExistence type="predicted"/>
<organism evidence="1 2">
    <name type="scientific">Cirrhinus mrigala</name>
    <name type="common">Mrigala</name>
    <dbReference type="NCBI Taxonomy" id="683832"/>
    <lineage>
        <taxon>Eukaryota</taxon>
        <taxon>Metazoa</taxon>
        <taxon>Chordata</taxon>
        <taxon>Craniata</taxon>
        <taxon>Vertebrata</taxon>
        <taxon>Euteleostomi</taxon>
        <taxon>Actinopterygii</taxon>
        <taxon>Neopterygii</taxon>
        <taxon>Teleostei</taxon>
        <taxon>Ostariophysi</taxon>
        <taxon>Cypriniformes</taxon>
        <taxon>Cyprinidae</taxon>
        <taxon>Labeoninae</taxon>
        <taxon>Labeonini</taxon>
        <taxon>Cirrhinus</taxon>
    </lineage>
</organism>
<reference evidence="1 2" key="1">
    <citation type="submission" date="2024-05" db="EMBL/GenBank/DDBJ databases">
        <title>Genome sequencing and assembly of Indian major carp, Cirrhinus mrigala (Hamilton, 1822).</title>
        <authorList>
            <person name="Mohindra V."/>
            <person name="Chowdhury L.M."/>
            <person name="Lal K."/>
            <person name="Jena J.K."/>
        </authorList>
    </citation>
    <scope>NUCLEOTIDE SEQUENCE [LARGE SCALE GENOMIC DNA]</scope>
    <source>
        <strain evidence="1">CM1030</strain>
        <tissue evidence="1">Blood</tissue>
    </source>
</reference>
<dbReference type="GO" id="GO:0005694">
    <property type="term" value="C:chromosome"/>
    <property type="evidence" value="ECO:0007669"/>
    <property type="project" value="UniProtKB-ARBA"/>
</dbReference>
<dbReference type="InterPro" id="IPR016266">
    <property type="entry name" value="POLE2"/>
</dbReference>
<dbReference type="Proteomes" id="UP001529510">
    <property type="component" value="Unassembled WGS sequence"/>
</dbReference>
<dbReference type="EMBL" id="JAMKFB020000017">
    <property type="protein sequence ID" value="KAL0169351.1"/>
    <property type="molecule type" value="Genomic_DNA"/>
</dbReference>